<keyword evidence="4" id="KW-1185">Reference proteome</keyword>
<dbReference type="InterPro" id="IPR015422">
    <property type="entry name" value="PyrdxlP-dep_Trfase_small"/>
</dbReference>
<dbReference type="InterPro" id="IPR015424">
    <property type="entry name" value="PyrdxlP-dep_Trfase"/>
</dbReference>
<dbReference type="Gene3D" id="3.90.1150.10">
    <property type="entry name" value="Aspartate Aminotransferase, domain 1"/>
    <property type="match status" value="1"/>
</dbReference>
<dbReference type="InterPro" id="IPR015421">
    <property type="entry name" value="PyrdxlP-dep_Trfase_major"/>
</dbReference>
<dbReference type="PANTHER" id="PTHR43094">
    <property type="entry name" value="AMINOTRANSFERASE"/>
    <property type="match status" value="1"/>
</dbReference>
<evidence type="ECO:0000313" key="3">
    <source>
        <dbReference type="EMBL" id="MBP2328512.1"/>
    </source>
</evidence>
<dbReference type="PANTHER" id="PTHR43094:SF1">
    <property type="entry name" value="AMINOTRANSFERASE CLASS-III"/>
    <property type="match status" value="1"/>
</dbReference>
<dbReference type="Pfam" id="PF00202">
    <property type="entry name" value="Aminotran_3"/>
    <property type="match status" value="1"/>
</dbReference>
<dbReference type="Proteomes" id="UP001519332">
    <property type="component" value="Unassembled WGS sequence"/>
</dbReference>
<dbReference type="Gene3D" id="3.40.640.10">
    <property type="entry name" value="Type I PLP-dependent aspartate aminotransferase-like (Major domain)"/>
    <property type="match status" value="1"/>
</dbReference>
<keyword evidence="3" id="KW-0032">Aminotransferase</keyword>
<gene>
    <name evidence="3" type="ORF">JOF56_008897</name>
</gene>
<dbReference type="RefSeq" id="WP_209645493.1">
    <property type="nucleotide sequence ID" value="NZ_JAGINW010000001.1"/>
</dbReference>
<dbReference type="InterPro" id="IPR005814">
    <property type="entry name" value="Aminotrans_3"/>
</dbReference>
<name>A0ABS4TVT1_9PSEU</name>
<sequence>MKETTALTDATRRLLAAKLQLPPIPWTHARGSWVYDGAKRYLDAASGMINVNIGHAHPAVAAAMSDQVRRGTFASPGALSGTLMDELAGQVALAVHRPEDRVMFTSSGTSGVEGAIAPARLAHRSRGADGRRKVLTASLGYHGNSAFMLALSGHRRRRPHPDDSFGLQPAFDAPYPGQHLDCPYETCQAECAQGVRAAIEQAGPETVAAVLIETVNGTTGGGYVPPAGYPRVVREICAEYGVLVIHDEVLTGLGRTGLPLAAHHTPGSYASHATVKRVDVAT</sequence>
<comment type="similarity">
    <text evidence="1">Belongs to the class-III pyridoxal-phosphate-dependent aminotransferase family.</text>
</comment>
<proteinExistence type="inferred from homology"/>
<dbReference type="EMBL" id="JAGINW010000001">
    <property type="protein sequence ID" value="MBP2328512.1"/>
    <property type="molecule type" value="Genomic_DNA"/>
</dbReference>
<accession>A0ABS4TVT1</accession>
<keyword evidence="3" id="KW-0808">Transferase</keyword>
<comment type="caution">
    <text evidence="3">The sequence shown here is derived from an EMBL/GenBank/DDBJ whole genome shotgun (WGS) entry which is preliminary data.</text>
</comment>
<keyword evidence="2" id="KW-0663">Pyridoxal phosphate</keyword>
<reference evidence="3 4" key="1">
    <citation type="submission" date="2021-03" db="EMBL/GenBank/DDBJ databases">
        <title>Sequencing the genomes of 1000 actinobacteria strains.</title>
        <authorList>
            <person name="Klenk H.-P."/>
        </authorList>
    </citation>
    <scope>NUCLEOTIDE SEQUENCE [LARGE SCALE GENOMIC DNA]</scope>
    <source>
        <strain evidence="3 4">DSM 46670</strain>
    </source>
</reference>
<dbReference type="GO" id="GO:0008483">
    <property type="term" value="F:transaminase activity"/>
    <property type="evidence" value="ECO:0007669"/>
    <property type="project" value="UniProtKB-KW"/>
</dbReference>
<evidence type="ECO:0000313" key="4">
    <source>
        <dbReference type="Proteomes" id="UP001519332"/>
    </source>
</evidence>
<organism evidence="3 4">
    <name type="scientific">Kibdelosporangium banguiense</name>
    <dbReference type="NCBI Taxonomy" id="1365924"/>
    <lineage>
        <taxon>Bacteria</taxon>
        <taxon>Bacillati</taxon>
        <taxon>Actinomycetota</taxon>
        <taxon>Actinomycetes</taxon>
        <taxon>Pseudonocardiales</taxon>
        <taxon>Pseudonocardiaceae</taxon>
        <taxon>Kibdelosporangium</taxon>
    </lineage>
</organism>
<dbReference type="SUPFAM" id="SSF53383">
    <property type="entry name" value="PLP-dependent transferases"/>
    <property type="match status" value="1"/>
</dbReference>
<evidence type="ECO:0000256" key="2">
    <source>
        <dbReference type="ARBA" id="ARBA00022898"/>
    </source>
</evidence>
<evidence type="ECO:0000256" key="1">
    <source>
        <dbReference type="ARBA" id="ARBA00008954"/>
    </source>
</evidence>
<protein>
    <submittedName>
        <fullName evidence="3">Adenosylmethionine-8-amino-7-oxononanoate aminotransferase</fullName>
    </submittedName>
</protein>